<name>A0A7R9EX60_9NEOP</name>
<sequence length="215" mass="24570">MEDGTVIREIVKVCDRLTFWSLRHKRRDQVALVYCIVSYERGRYGQETLTSTFSNLSRRSCRSDQNVSLYFCNTLKKSVNCYTLEVSFHGYQSPNTTDMCYYTEEAYCRLGRNVVRTYLDYYRVVGVVPAGLPTAPSSPEPRPRTNSSRSPSSRSRPRSRPHTTKGQAPTTYVLSLNDLEGSTSRESSPEEKGPRRVAAMSHERYQVTPKAIARQ</sequence>
<organism evidence="2">
    <name type="scientific">Timema bartmani</name>
    <dbReference type="NCBI Taxonomy" id="61472"/>
    <lineage>
        <taxon>Eukaryota</taxon>
        <taxon>Metazoa</taxon>
        <taxon>Ecdysozoa</taxon>
        <taxon>Arthropoda</taxon>
        <taxon>Hexapoda</taxon>
        <taxon>Insecta</taxon>
        <taxon>Pterygota</taxon>
        <taxon>Neoptera</taxon>
        <taxon>Polyneoptera</taxon>
        <taxon>Phasmatodea</taxon>
        <taxon>Timematodea</taxon>
        <taxon>Timematoidea</taxon>
        <taxon>Timematidae</taxon>
        <taxon>Timema</taxon>
    </lineage>
</organism>
<feature type="region of interest" description="Disordered" evidence="1">
    <location>
        <begin position="132"/>
        <end position="215"/>
    </location>
</feature>
<feature type="compositionally biased region" description="Polar residues" evidence="1">
    <location>
        <begin position="164"/>
        <end position="186"/>
    </location>
</feature>
<reference evidence="2" key="1">
    <citation type="submission" date="2020-11" db="EMBL/GenBank/DDBJ databases">
        <authorList>
            <person name="Tran Van P."/>
        </authorList>
    </citation>
    <scope>NUCLEOTIDE SEQUENCE</scope>
</reference>
<evidence type="ECO:0000313" key="2">
    <source>
        <dbReference type="EMBL" id="CAD7442671.1"/>
    </source>
</evidence>
<proteinExistence type="predicted"/>
<protein>
    <submittedName>
        <fullName evidence="2">Uncharacterized protein</fullName>
    </submittedName>
</protein>
<accession>A0A7R9EX60</accession>
<dbReference type="AlphaFoldDB" id="A0A7R9EX60"/>
<gene>
    <name evidence="2" type="ORF">TBIB3V08_LOCUS5099</name>
</gene>
<evidence type="ECO:0000256" key="1">
    <source>
        <dbReference type="SAM" id="MobiDB-lite"/>
    </source>
</evidence>
<dbReference type="EMBL" id="OD565812">
    <property type="protein sequence ID" value="CAD7442671.1"/>
    <property type="molecule type" value="Genomic_DNA"/>
</dbReference>
<feature type="compositionally biased region" description="Low complexity" evidence="1">
    <location>
        <begin position="144"/>
        <end position="154"/>
    </location>
</feature>